<dbReference type="AlphaFoldDB" id="A0A929L0E6"/>
<organism evidence="2 3">
    <name type="scientific">Mucilaginibacter myungsuensis</name>
    <dbReference type="NCBI Taxonomy" id="649104"/>
    <lineage>
        <taxon>Bacteria</taxon>
        <taxon>Pseudomonadati</taxon>
        <taxon>Bacteroidota</taxon>
        <taxon>Sphingobacteriia</taxon>
        <taxon>Sphingobacteriales</taxon>
        <taxon>Sphingobacteriaceae</taxon>
        <taxon>Mucilaginibacter</taxon>
    </lineage>
</organism>
<accession>A0A929L0E6</accession>
<dbReference type="EMBL" id="JADFFL010000008">
    <property type="protein sequence ID" value="MBE9663940.1"/>
    <property type="molecule type" value="Genomic_DNA"/>
</dbReference>
<dbReference type="Proteomes" id="UP000622475">
    <property type="component" value="Unassembled WGS sequence"/>
</dbReference>
<feature type="coiled-coil region" evidence="1">
    <location>
        <begin position="33"/>
        <end position="60"/>
    </location>
</feature>
<gene>
    <name evidence="2" type="ORF">IRJ16_18800</name>
</gene>
<protein>
    <submittedName>
        <fullName evidence="2">Uncharacterized protein</fullName>
    </submittedName>
</protein>
<evidence type="ECO:0000313" key="3">
    <source>
        <dbReference type="Proteomes" id="UP000622475"/>
    </source>
</evidence>
<evidence type="ECO:0000313" key="2">
    <source>
        <dbReference type="EMBL" id="MBE9663940.1"/>
    </source>
</evidence>
<sequence length="65" mass="7410">MKRKLTKSFNSTDISFDDFMSHPDSLGKTDKSVAELALEAQEAELIAKKKDRELKAAKQREKRAK</sequence>
<reference evidence="2" key="1">
    <citation type="submission" date="2020-10" db="EMBL/GenBank/DDBJ databases">
        <title>Mucilaginibacter mali sp. nov., isolated from rhizosphere soil of apple orchard.</title>
        <authorList>
            <person name="Lee J.-S."/>
            <person name="Kim H.S."/>
            <person name="Kim J.-S."/>
        </authorList>
    </citation>
    <scope>NUCLEOTIDE SEQUENCE</scope>
    <source>
        <strain evidence="2">KCTC 22746</strain>
    </source>
</reference>
<proteinExistence type="predicted"/>
<keyword evidence="3" id="KW-1185">Reference proteome</keyword>
<dbReference type="RefSeq" id="WP_194113189.1">
    <property type="nucleotide sequence ID" value="NZ_JADFFL010000008.1"/>
</dbReference>
<evidence type="ECO:0000256" key="1">
    <source>
        <dbReference type="SAM" id="Coils"/>
    </source>
</evidence>
<keyword evidence="1" id="KW-0175">Coiled coil</keyword>
<name>A0A929L0E6_9SPHI</name>
<comment type="caution">
    <text evidence="2">The sequence shown here is derived from an EMBL/GenBank/DDBJ whole genome shotgun (WGS) entry which is preliminary data.</text>
</comment>